<dbReference type="AlphaFoldDB" id="A0A4U8V1P3"/>
<reference evidence="2 3" key="1">
    <citation type="journal article" date="2015" name="Genome Biol.">
        <title>Comparative genomics of Steinernema reveals deeply conserved gene regulatory networks.</title>
        <authorList>
            <person name="Dillman A.R."/>
            <person name="Macchietto M."/>
            <person name="Porter C.F."/>
            <person name="Rogers A."/>
            <person name="Williams B."/>
            <person name="Antoshechkin I."/>
            <person name="Lee M.M."/>
            <person name="Goodwin Z."/>
            <person name="Lu X."/>
            <person name="Lewis E.E."/>
            <person name="Goodrich-Blair H."/>
            <person name="Stock S.P."/>
            <person name="Adams B.J."/>
            <person name="Sternberg P.W."/>
            <person name="Mortazavi A."/>
        </authorList>
    </citation>
    <scope>NUCLEOTIDE SEQUENCE [LARGE SCALE GENOMIC DNA]</scope>
    <source>
        <strain evidence="2 3">ALL</strain>
    </source>
</reference>
<organism evidence="2 3">
    <name type="scientific">Steinernema carpocapsae</name>
    <name type="common">Entomopathogenic nematode</name>
    <dbReference type="NCBI Taxonomy" id="34508"/>
    <lineage>
        <taxon>Eukaryota</taxon>
        <taxon>Metazoa</taxon>
        <taxon>Ecdysozoa</taxon>
        <taxon>Nematoda</taxon>
        <taxon>Chromadorea</taxon>
        <taxon>Rhabditida</taxon>
        <taxon>Tylenchina</taxon>
        <taxon>Panagrolaimomorpha</taxon>
        <taxon>Strongyloidoidea</taxon>
        <taxon>Steinernematidae</taxon>
        <taxon>Steinernema</taxon>
    </lineage>
</organism>
<accession>A0A4U8V1P3</accession>
<protein>
    <submittedName>
        <fullName evidence="2">Uncharacterized protein</fullName>
    </submittedName>
</protein>
<keyword evidence="3" id="KW-1185">Reference proteome</keyword>
<dbReference type="EMBL" id="CM016762">
    <property type="protein sequence ID" value="TMS39811.1"/>
    <property type="molecule type" value="Genomic_DNA"/>
</dbReference>
<evidence type="ECO:0000313" key="2">
    <source>
        <dbReference type="EMBL" id="TMS39811.1"/>
    </source>
</evidence>
<sequence length="107" mass="12019">MQPPLTRFPLQRCDKHSQQTLTFSQFCFSLPFSICRLDPAALYTIMNGHHSHGGYCRPLFAPVMDPWGEIPKWEPCGRCGGGMPPTLDPIYPDPQATDSISQSRPEL</sequence>
<proteinExistence type="predicted"/>
<name>A0A4U8V1P3_STECR</name>
<evidence type="ECO:0000313" key="3">
    <source>
        <dbReference type="Proteomes" id="UP000298663"/>
    </source>
</evidence>
<gene>
    <name evidence="2" type="ORF">L596_006284</name>
</gene>
<feature type="region of interest" description="Disordered" evidence="1">
    <location>
        <begin position="87"/>
        <end position="107"/>
    </location>
</feature>
<dbReference type="Proteomes" id="UP000298663">
    <property type="component" value="Chromosome X"/>
</dbReference>
<reference evidence="2 3" key="2">
    <citation type="journal article" date="2019" name="G3 (Bethesda)">
        <title>Hybrid Assembly of the Genome of the Entomopathogenic Nematode Steinernema carpocapsae Identifies the X-Chromosome.</title>
        <authorList>
            <person name="Serra L."/>
            <person name="Macchietto M."/>
            <person name="Macias-Munoz A."/>
            <person name="McGill C.J."/>
            <person name="Rodriguez I.M."/>
            <person name="Rodriguez B."/>
            <person name="Murad R."/>
            <person name="Mortazavi A."/>
        </authorList>
    </citation>
    <scope>NUCLEOTIDE SEQUENCE [LARGE SCALE GENOMIC DNA]</scope>
    <source>
        <strain evidence="2 3">ALL</strain>
    </source>
</reference>
<feature type="compositionally biased region" description="Polar residues" evidence="1">
    <location>
        <begin position="96"/>
        <end position="107"/>
    </location>
</feature>
<evidence type="ECO:0000256" key="1">
    <source>
        <dbReference type="SAM" id="MobiDB-lite"/>
    </source>
</evidence>